<gene>
    <name evidence="6" type="ORF">GCM10011613_24100</name>
</gene>
<evidence type="ECO:0000313" key="7">
    <source>
        <dbReference type="Proteomes" id="UP000619761"/>
    </source>
</evidence>
<dbReference type="InterPro" id="IPR009057">
    <property type="entry name" value="Homeodomain-like_sf"/>
</dbReference>
<evidence type="ECO:0000256" key="2">
    <source>
        <dbReference type="ARBA" id="ARBA00023125"/>
    </source>
</evidence>
<feature type="transmembrane region" description="Helical" evidence="4">
    <location>
        <begin position="148"/>
        <end position="167"/>
    </location>
</feature>
<evidence type="ECO:0000259" key="5">
    <source>
        <dbReference type="PROSITE" id="PS01124"/>
    </source>
</evidence>
<dbReference type="InterPro" id="IPR018060">
    <property type="entry name" value="HTH_AraC"/>
</dbReference>
<keyword evidence="3" id="KW-0804">Transcription</keyword>
<keyword evidence="4" id="KW-0472">Membrane</keyword>
<keyword evidence="4" id="KW-0812">Transmembrane</keyword>
<dbReference type="Proteomes" id="UP000619761">
    <property type="component" value="Unassembled WGS sequence"/>
</dbReference>
<dbReference type="PROSITE" id="PS01124">
    <property type="entry name" value="HTH_ARAC_FAMILY_2"/>
    <property type="match status" value="1"/>
</dbReference>
<organism evidence="6 7">
    <name type="scientific">Cellvibrio zantedeschiae</name>
    <dbReference type="NCBI Taxonomy" id="1237077"/>
    <lineage>
        <taxon>Bacteria</taxon>
        <taxon>Pseudomonadati</taxon>
        <taxon>Pseudomonadota</taxon>
        <taxon>Gammaproteobacteria</taxon>
        <taxon>Cellvibrionales</taxon>
        <taxon>Cellvibrionaceae</taxon>
        <taxon>Cellvibrio</taxon>
    </lineage>
</organism>
<accession>A0ABQ3B3W8</accession>
<dbReference type="PANTHER" id="PTHR43280:SF27">
    <property type="entry name" value="TRANSCRIPTIONAL REGULATOR MTLR"/>
    <property type="match status" value="1"/>
</dbReference>
<dbReference type="SUPFAM" id="SSF46689">
    <property type="entry name" value="Homeodomain-like"/>
    <property type="match status" value="1"/>
</dbReference>
<evidence type="ECO:0000256" key="3">
    <source>
        <dbReference type="ARBA" id="ARBA00023163"/>
    </source>
</evidence>
<reference evidence="7" key="1">
    <citation type="journal article" date="2019" name="Int. J. Syst. Evol. Microbiol.">
        <title>The Global Catalogue of Microorganisms (GCM) 10K type strain sequencing project: providing services to taxonomists for standard genome sequencing and annotation.</title>
        <authorList>
            <consortium name="The Broad Institute Genomics Platform"/>
            <consortium name="The Broad Institute Genome Sequencing Center for Infectious Disease"/>
            <person name="Wu L."/>
            <person name="Ma J."/>
        </authorList>
    </citation>
    <scope>NUCLEOTIDE SEQUENCE [LARGE SCALE GENOMIC DNA]</scope>
    <source>
        <strain evidence="7">KCTC 32239</strain>
    </source>
</reference>
<evidence type="ECO:0000256" key="4">
    <source>
        <dbReference type="SAM" id="Phobius"/>
    </source>
</evidence>
<protein>
    <recommendedName>
        <fullName evidence="5">HTH araC/xylS-type domain-containing protein</fullName>
    </recommendedName>
</protein>
<sequence>MLDPSQQFPYVHYSFNFTDPVQPYRLVDLSKYRNISFKIVCDPKNVLIFTLFSFDDKVTDLNNPVTRRVSSKAFVCSNDWATVNIAFDEIFTPDWWLGQYHLQLGDTGYHQDKVMGFAWTNSLYTPSNTKIHVKIADVRLQGRDTGHLYVIGALVALIWVLSFVWLFRRYTTVLVEDLKEKLRQDQPLIAYKKLSIEPQKDKEKVAVLTFIATEYVNPDLSIEMVTNSLGINRAKINDILKEELGLTFSGYLNKLRLTEAARLLSESKEANVSEIAYAVGYNNVSYFNKLFKATYNCAPKTFKDFSLSEKA</sequence>
<feature type="domain" description="HTH araC/xylS-type" evidence="5">
    <location>
        <begin position="205"/>
        <end position="305"/>
    </location>
</feature>
<dbReference type="InterPro" id="IPR018062">
    <property type="entry name" value="HTH_AraC-typ_CS"/>
</dbReference>
<dbReference type="Gene3D" id="1.10.10.60">
    <property type="entry name" value="Homeodomain-like"/>
    <property type="match status" value="2"/>
</dbReference>
<dbReference type="PROSITE" id="PS00041">
    <property type="entry name" value="HTH_ARAC_FAMILY_1"/>
    <property type="match status" value="1"/>
</dbReference>
<dbReference type="Pfam" id="PF12833">
    <property type="entry name" value="HTH_18"/>
    <property type="match status" value="1"/>
</dbReference>
<evidence type="ECO:0000313" key="6">
    <source>
        <dbReference type="EMBL" id="GGY78583.1"/>
    </source>
</evidence>
<proteinExistence type="predicted"/>
<comment type="caution">
    <text evidence="6">The sequence shown here is derived from an EMBL/GenBank/DDBJ whole genome shotgun (WGS) entry which is preliminary data.</text>
</comment>
<keyword evidence="2" id="KW-0238">DNA-binding</keyword>
<dbReference type="PANTHER" id="PTHR43280">
    <property type="entry name" value="ARAC-FAMILY TRANSCRIPTIONAL REGULATOR"/>
    <property type="match status" value="1"/>
</dbReference>
<keyword evidence="1" id="KW-0805">Transcription regulation</keyword>
<evidence type="ECO:0000256" key="1">
    <source>
        <dbReference type="ARBA" id="ARBA00023015"/>
    </source>
</evidence>
<keyword evidence="7" id="KW-1185">Reference proteome</keyword>
<dbReference type="PRINTS" id="PR00032">
    <property type="entry name" value="HTHARAC"/>
</dbReference>
<dbReference type="InterPro" id="IPR020449">
    <property type="entry name" value="Tscrpt_reg_AraC-type_HTH"/>
</dbReference>
<dbReference type="EMBL" id="BMYZ01000002">
    <property type="protein sequence ID" value="GGY78583.1"/>
    <property type="molecule type" value="Genomic_DNA"/>
</dbReference>
<keyword evidence="4" id="KW-1133">Transmembrane helix</keyword>
<name>A0ABQ3B3W8_9GAMM</name>
<dbReference type="SMART" id="SM00342">
    <property type="entry name" value="HTH_ARAC"/>
    <property type="match status" value="1"/>
</dbReference>